<dbReference type="KEGG" id="rei:IE4771_CH02319"/>
<reference evidence="2 3" key="1">
    <citation type="submission" date="2013-12" db="EMBL/GenBank/DDBJ databases">
        <title>Complete genome sequence of Rhizobium etli bv. mimosae IE4771.</title>
        <authorList>
            <person name="Bustos P."/>
            <person name="Santamaria R.I."/>
            <person name="Lozano L."/>
            <person name="Ormeno-Orrillo E."/>
            <person name="Rogel M.A."/>
            <person name="Romero D."/>
            <person name="Cevallos M.A."/>
            <person name="Martinez-Romero E."/>
            <person name="Gonzalez V."/>
        </authorList>
    </citation>
    <scope>NUCLEOTIDE SEQUENCE [LARGE SCALE GENOMIC DNA]</scope>
    <source>
        <strain evidence="2 3">IE4771</strain>
    </source>
</reference>
<sequence>MDAPSDYKYVSLSEPGIQSVRRTDIAWSRCDIPPADQNDTDTTTKTMRQSALIADRPTTHP</sequence>
<evidence type="ECO:0000313" key="3">
    <source>
        <dbReference type="Proteomes" id="UP000027180"/>
    </source>
</evidence>
<feature type="region of interest" description="Disordered" evidence="1">
    <location>
        <begin position="31"/>
        <end position="61"/>
    </location>
</feature>
<evidence type="ECO:0000313" key="2">
    <source>
        <dbReference type="EMBL" id="AIC27426.1"/>
    </source>
</evidence>
<name>A0A060I792_RHIET</name>
<dbReference type="EMBL" id="CP006986">
    <property type="protein sequence ID" value="AIC27426.1"/>
    <property type="molecule type" value="Genomic_DNA"/>
</dbReference>
<protein>
    <submittedName>
        <fullName evidence="2">Uncharacterized protein</fullName>
    </submittedName>
</protein>
<feature type="compositionally biased region" description="Polar residues" evidence="1">
    <location>
        <begin position="40"/>
        <end position="49"/>
    </location>
</feature>
<accession>A0A060I792</accession>
<organism evidence="2 3">
    <name type="scientific">Rhizobium etli bv. mimosae str. IE4771</name>
    <dbReference type="NCBI Taxonomy" id="1432050"/>
    <lineage>
        <taxon>Bacteria</taxon>
        <taxon>Pseudomonadati</taxon>
        <taxon>Pseudomonadota</taxon>
        <taxon>Alphaproteobacteria</taxon>
        <taxon>Hyphomicrobiales</taxon>
        <taxon>Rhizobiaceae</taxon>
        <taxon>Rhizobium/Agrobacterium group</taxon>
        <taxon>Rhizobium</taxon>
    </lineage>
</organism>
<gene>
    <name evidence="2" type="ORF">IE4771_CH02319</name>
</gene>
<dbReference type="HOGENOM" id="CLU_2919548_0_0_5"/>
<evidence type="ECO:0000256" key="1">
    <source>
        <dbReference type="SAM" id="MobiDB-lite"/>
    </source>
</evidence>
<proteinExistence type="predicted"/>
<dbReference type="Proteomes" id="UP000027180">
    <property type="component" value="Chromosome"/>
</dbReference>
<dbReference type="AlphaFoldDB" id="A0A060I792"/>